<dbReference type="AlphaFoldDB" id="A0A1I1E718"/>
<dbReference type="STRING" id="927664.SAMN05421780_101566"/>
<accession>A0A1I1E718</accession>
<protein>
    <submittedName>
        <fullName evidence="1">Uncharacterized protein</fullName>
    </submittedName>
</protein>
<dbReference type="EMBL" id="FOLE01000001">
    <property type="protein sequence ID" value="SFB80733.1"/>
    <property type="molecule type" value="Genomic_DNA"/>
</dbReference>
<organism evidence="1 2">
    <name type="scientific">Flexibacter flexilis DSM 6793</name>
    <dbReference type="NCBI Taxonomy" id="927664"/>
    <lineage>
        <taxon>Bacteria</taxon>
        <taxon>Pseudomonadati</taxon>
        <taxon>Bacteroidota</taxon>
        <taxon>Cytophagia</taxon>
        <taxon>Cytophagales</taxon>
        <taxon>Flexibacteraceae</taxon>
        <taxon>Flexibacter</taxon>
    </lineage>
</organism>
<keyword evidence="2" id="KW-1185">Reference proteome</keyword>
<dbReference type="RefSeq" id="WP_091506933.1">
    <property type="nucleotide sequence ID" value="NZ_FOLE01000001.1"/>
</dbReference>
<proteinExistence type="predicted"/>
<dbReference type="OrthoDB" id="1132132at2"/>
<evidence type="ECO:0000313" key="2">
    <source>
        <dbReference type="Proteomes" id="UP000199514"/>
    </source>
</evidence>
<dbReference type="Proteomes" id="UP000199514">
    <property type="component" value="Unassembled WGS sequence"/>
</dbReference>
<evidence type="ECO:0000313" key="1">
    <source>
        <dbReference type="EMBL" id="SFB80733.1"/>
    </source>
</evidence>
<reference evidence="1 2" key="1">
    <citation type="submission" date="2016-10" db="EMBL/GenBank/DDBJ databases">
        <authorList>
            <person name="de Groot N.N."/>
        </authorList>
    </citation>
    <scope>NUCLEOTIDE SEQUENCE [LARGE SCALE GENOMIC DNA]</scope>
    <source>
        <strain evidence="1 2">DSM 6793</strain>
    </source>
</reference>
<sequence>MTRKYAIQTTKYTEQVVFEYDEESGLLVGLHIEAGLPVGPHEWILEHLPRTTTELQDFVAAVTSPHTRVIEVPHDLSFERFWDQYTKKVNKARCIKLFEKLSDADKLKAITTVTPYLEYCKRTGFRGVADPEKYLNAGYYETDWKRER</sequence>
<name>A0A1I1E718_9BACT</name>
<gene>
    <name evidence="1" type="ORF">SAMN05421780_101566</name>
</gene>